<dbReference type="Gramene" id="Solyc07g062825.1.1">
    <property type="protein sequence ID" value="Solyc07g062825.1.1"/>
    <property type="gene ID" value="Solyc07g062825.1"/>
</dbReference>
<dbReference type="EnsemblPlants" id="Solyc07g062825.1.1">
    <property type="protein sequence ID" value="Solyc07g062825.1.1"/>
    <property type="gene ID" value="Solyc07g062825.1"/>
</dbReference>
<protein>
    <submittedName>
        <fullName evidence="1">Uncharacterized protein</fullName>
    </submittedName>
</protein>
<dbReference type="InParanoid" id="A0A3Q7HEG4"/>
<reference evidence="1" key="2">
    <citation type="submission" date="2019-01" db="UniProtKB">
        <authorList>
            <consortium name="EnsemblPlants"/>
        </authorList>
    </citation>
    <scope>IDENTIFICATION</scope>
    <source>
        <strain evidence="1">cv. Heinz 1706</strain>
    </source>
</reference>
<name>A0A3Q7HEG4_SOLLC</name>
<sequence>MFLHQGRCPHFAYILINALPTNTLDRAGVLLIEEWISFPLSISSSFAHAFRADEYVNGLGATPSPSISFKYSRASYSCPKWAQPEIIAVHETTSLIGIS</sequence>
<dbReference type="AlphaFoldDB" id="A0A3Q7HEG4"/>
<proteinExistence type="predicted"/>
<evidence type="ECO:0000313" key="1">
    <source>
        <dbReference type="EnsemblPlants" id="Solyc07g062825.1.1"/>
    </source>
</evidence>
<dbReference type="Proteomes" id="UP000004994">
    <property type="component" value="Chromosome 7"/>
</dbReference>
<evidence type="ECO:0000313" key="2">
    <source>
        <dbReference type="Proteomes" id="UP000004994"/>
    </source>
</evidence>
<organism evidence="1">
    <name type="scientific">Solanum lycopersicum</name>
    <name type="common">Tomato</name>
    <name type="synonym">Lycopersicon esculentum</name>
    <dbReference type="NCBI Taxonomy" id="4081"/>
    <lineage>
        <taxon>Eukaryota</taxon>
        <taxon>Viridiplantae</taxon>
        <taxon>Streptophyta</taxon>
        <taxon>Embryophyta</taxon>
        <taxon>Tracheophyta</taxon>
        <taxon>Spermatophyta</taxon>
        <taxon>Magnoliopsida</taxon>
        <taxon>eudicotyledons</taxon>
        <taxon>Gunneridae</taxon>
        <taxon>Pentapetalae</taxon>
        <taxon>asterids</taxon>
        <taxon>lamiids</taxon>
        <taxon>Solanales</taxon>
        <taxon>Solanaceae</taxon>
        <taxon>Solanoideae</taxon>
        <taxon>Solaneae</taxon>
        <taxon>Solanum</taxon>
        <taxon>Solanum subgen. Lycopersicon</taxon>
    </lineage>
</organism>
<keyword evidence="2" id="KW-1185">Reference proteome</keyword>
<reference evidence="1" key="1">
    <citation type="journal article" date="2012" name="Nature">
        <title>The tomato genome sequence provides insights into fleshy fruit evolution.</title>
        <authorList>
            <consortium name="Tomato Genome Consortium"/>
        </authorList>
    </citation>
    <scope>NUCLEOTIDE SEQUENCE [LARGE SCALE GENOMIC DNA]</scope>
    <source>
        <strain evidence="1">cv. Heinz 1706</strain>
    </source>
</reference>
<accession>A0A3Q7HEG4</accession>